<name>A0A9P7MNR0_9HYPO</name>
<comment type="caution">
    <text evidence="4">The sequence shown here is derived from an EMBL/GenBank/DDBJ whole genome shotgun (WGS) entry which is preliminary data.</text>
</comment>
<keyword evidence="5" id="KW-1185">Reference proteome</keyword>
<feature type="compositionally biased region" description="Low complexity" evidence="1">
    <location>
        <begin position="154"/>
        <end position="197"/>
    </location>
</feature>
<evidence type="ECO:0000313" key="6">
    <source>
        <dbReference type="Proteomes" id="UP000784919"/>
    </source>
</evidence>
<organism evidence="4 6">
    <name type="scientific">Claviceps arundinis</name>
    <dbReference type="NCBI Taxonomy" id="1623583"/>
    <lineage>
        <taxon>Eukaryota</taxon>
        <taxon>Fungi</taxon>
        <taxon>Dikarya</taxon>
        <taxon>Ascomycota</taxon>
        <taxon>Pezizomycotina</taxon>
        <taxon>Sordariomycetes</taxon>
        <taxon>Hypocreomycetidae</taxon>
        <taxon>Hypocreales</taxon>
        <taxon>Clavicipitaceae</taxon>
        <taxon>Claviceps</taxon>
    </lineage>
</organism>
<reference evidence="4 5" key="1">
    <citation type="journal article" date="2020" name="bioRxiv">
        <title>Whole genome comparisons of ergot fungi reveals the divergence and evolution of species within the genus Claviceps are the result of varying mechanisms driving genome evolution and host range expansion.</title>
        <authorList>
            <person name="Wyka S.A."/>
            <person name="Mondo S.J."/>
            <person name="Liu M."/>
            <person name="Dettman J."/>
            <person name="Nalam V."/>
            <person name="Broders K.D."/>
        </authorList>
    </citation>
    <scope>NUCLEOTIDE SEQUENCE</scope>
    <source>
        <strain evidence="4">CCC 1102</strain>
        <strain evidence="3 5">LM583</strain>
    </source>
</reference>
<dbReference type="AlphaFoldDB" id="A0A9P7MNR0"/>
<evidence type="ECO:0000313" key="3">
    <source>
        <dbReference type="EMBL" id="KAG5957005.1"/>
    </source>
</evidence>
<dbReference type="OrthoDB" id="5427732at2759"/>
<keyword evidence="2" id="KW-0812">Transmembrane</keyword>
<evidence type="ECO:0000313" key="5">
    <source>
        <dbReference type="Proteomes" id="UP000742024"/>
    </source>
</evidence>
<feature type="transmembrane region" description="Helical" evidence="2">
    <location>
        <begin position="57"/>
        <end position="75"/>
    </location>
</feature>
<keyword evidence="2" id="KW-0472">Membrane</keyword>
<dbReference type="EMBL" id="SRPR01000184">
    <property type="protein sequence ID" value="KAG5957005.1"/>
    <property type="molecule type" value="Genomic_DNA"/>
</dbReference>
<feature type="region of interest" description="Disordered" evidence="1">
    <location>
        <begin position="107"/>
        <end position="142"/>
    </location>
</feature>
<feature type="region of interest" description="Disordered" evidence="1">
    <location>
        <begin position="154"/>
        <end position="239"/>
    </location>
</feature>
<feature type="compositionally biased region" description="Low complexity" evidence="1">
    <location>
        <begin position="130"/>
        <end position="142"/>
    </location>
</feature>
<protein>
    <submittedName>
        <fullName evidence="4">Uncharacterized protein</fullName>
    </submittedName>
</protein>
<dbReference type="EMBL" id="SRPS01000230">
    <property type="protein sequence ID" value="KAG5962059.1"/>
    <property type="molecule type" value="Genomic_DNA"/>
</dbReference>
<feature type="region of interest" description="Disordered" evidence="1">
    <location>
        <begin position="28"/>
        <end position="50"/>
    </location>
</feature>
<proteinExistence type="predicted"/>
<sequence>MAFKHHGYSRLEAGLLDTREEEKAPFITPAPDHSKAASAHCPLDAQRPSGKMSPLKRVGLIIAISLFVGLGLALARDPSVTAPCMRWVHGAHQVPSRIARTALNKRQDASLANATTPAISTEQSKTTANPVQSSPPAVVSSSSLPLTTVPVVLPTSTAAPSSPAPEATPTSTPKAPQQTSQQTSQPPQASTTSTAPQGPVATSSNAPATTPGQVETSSTPPSPDTSAPTTLDVAPTSSNKFEKTITAGRVATSSPVPHVMTTTLPNGGTLTITSTSWVAVVPTEKATSTSEPKLQNAAPRSRGSSNLILAVGAATLGMLLI</sequence>
<evidence type="ECO:0000256" key="2">
    <source>
        <dbReference type="SAM" id="Phobius"/>
    </source>
</evidence>
<feature type="compositionally biased region" description="Low complexity" evidence="1">
    <location>
        <begin position="216"/>
        <end position="230"/>
    </location>
</feature>
<feature type="compositionally biased region" description="Polar residues" evidence="1">
    <location>
        <begin position="200"/>
        <end position="215"/>
    </location>
</feature>
<dbReference type="Proteomes" id="UP000784919">
    <property type="component" value="Unassembled WGS sequence"/>
</dbReference>
<gene>
    <name evidence="4" type="ORF">E4U56_003555</name>
    <name evidence="3" type="ORF">E4U57_002094</name>
</gene>
<feature type="compositionally biased region" description="Polar residues" evidence="1">
    <location>
        <begin position="110"/>
        <end position="129"/>
    </location>
</feature>
<evidence type="ECO:0000256" key="1">
    <source>
        <dbReference type="SAM" id="MobiDB-lite"/>
    </source>
</evidence>
<evidence type="ECO:0000313" key="4">
    <source>
        <dbReference type="EMBL" id="KAG5962059.1"/>
    </source>
</evidence>
<accession>A0A9P7MNR0</accession>
<keyword evidence="2" id="KW-1133">Transmembrane helix</keyword>
<dbReference type="Proteomes" id="UP000742024">
    <property type="component" value="Unassembled WGS sequence"/>
</dbReference>